<evidence type="ECO:0000313" key="2">
    <source>
        <dbReference type="EMBL" id="MBA4666028.1"/>
    </source>
</evidence>
<name>A0A7C9EMU6_OPUST</name>
<sequence>MTVHLRYFFMTAFHKKTKYNRSIVMAQYGDKHGTKTGEKNRDDTQEPKSKTWGRTLIINFSLNLPLEFLLVLIEGSIKEGHSSIFHDPNLAPLFILADA</sequence>
<organism evidence="2">
    <name type="scientific">Opuntia streptacantha</name>
    <name type="common">Prickly pear cactus</name>
    <name type="synonym">Opuntia cardona</name>
    <dbReference type="NCBI Taxonomy" id="393608"/>
    <lineage>
        <taxon>Eukaryota</taxon>
        <taxon>Viridiplantae</taxon>
        <taxon>Streptophyta</taxon>
        <taxon>Embryophyta</taxon>
        <taxon>Tracheophyta</taxon>
        <taxon>Spermatophyta</taxon>
        <taxon>Magnoliopsida</taxon>
        <taxon>eudicotyledons</taxon>
        <taxon>Gunneridae</taxon>
        <taxon>Pentapetalae</taxon>
        <taxon>Caryophyllales</taxon>
        <taxon>Cactineae</taxon>
        <taxon>Cactaceae</taxon>
        <taxon>Opuntioideae</taxon>
        <taxon>Opuntia</taxon>
    </lineage>
</organism>
<accession>A0A7C9EMU6</accession>
<protein>
    <submittedName>
        <fullName evidence="2">Uncharacterized protein</fullName>
    </submittedName>
</protein>
<proteinExistence type="predicted"/>
<dbReference type="AlphaFoldDB" id="A0A7C9EMU6"/>
<feature type="region of interest" description="Disordered" evidence="1">
    <location>
        <begin position="30"/>
        <end position="49"/>
    </location>
</feature>
<reference evidence="2" key="2">
    <citation type="submission" date="2020-07" db="EMBL/GenBank/DDBJ databases">
        <authorList>
            <person name="Vera ALvarez R."/>
            <person name="Arias-Moreno D.M."/>
            <person name="Jimenez-Jacinto V."/>
            <person name="Jimenez-Bremont J.F."/>
            <person name="Swaminathan K."/>
            <person name="Moose S.P."/>
            <person name="Guerrero-Gonzalez M.L."/>
            <person name="Marino-Ramirez L."/>
            <person name="Landsman D."/>
            <person name="Rodriguez-Kessler M."/>
            <person name="Delgado-Sanchez P."/>
        </authorList>
    </citation>
    <scope>NUCLEOTIDE SEQUENCE</scope>
    <source>
        <tissue evidence="2">Cladode</tissue>
    </source>
</reference>
<evidence type="ECO:0000256" key="1">
    <source>
        <dbReference type="SAM" id="MobiDB-lite"/>
    </source>
</evidence>
<reference evidence="2" key="1">
    <citation type="journal article" date="2013" name="J. Plant Res.">
        <title>Effect of fungi and light on seed germination of three Opuntia species from semiarid lands of central Mexico.</title>
        <authorList>
            <person name="Delgado-Sanchez P."/>
            <person name="Jimenez-Bremont J.F."/>
            <person name="Guerrero-Gonzalez Mde L."/>
            <person name="Flores J."/>
        </authorList>
    </citation>
    <scope>NUCLEOTIDE SEQUENCE</scope>
    <source>
        <tissue evidence="2">Cladode</tissue>
    </source>
</reference>
<dbReference type="EMBL" id="GISG01230243">
    <property type="protein sequence ID" value="MBA4666028.1"/>
    <property type="molecule type" value="Transcribed_RNA"/>
</dbReference>